<dbReference type="RefSeq" id="WP_151005237.1">
    <property type="nucleotide sequence ID" value="NZ_BPQY01000582.1"/>
</dbReference>
<sequence>MNPDLADLDRNPGHLTWLEREYEHLVQATRHLSDWERRVVDQEIAIAEMDARGWDTSLAEALLRTMQHTLAVGRQHQQLILEALATSRCS</sequence>
<reference evidence="1 2" key="1">
    <citation type="submission" date="2019-09" db="EMBL/GenBank/DDBJ databases">
        <title>YIM 48816 draft genome.</title>
        <authorList>
            <person name="Jiang L."/>
        </authorList>
    </citation>
    <scope>NUCLEOTIDE SEQUENCE [LARGE SCALE GENOMIC DNA]</scope>
    <source>
        <strain evidence="1 2">YIM 48816</strain>
    </source>
</reference>
<name>A0A6L3SRZ7_9HYPH</name>
<keyword evidence="2" id="KW-1185">Reference proteome</keyword>
<protein>
    <submittedName>
        <fullName evidence="1">Uncharacterized protein</fullName>
    </submittedName>
</protein>
<accession>A0A6L3SRZ7</accession>
<dbReference type="Proteomes" id="UP000474159">
    <property type="component" value="Unassembled WGS sequence"/>
</dbReference>
<dbReference type="EMBL" id="VZZK01000061">
    <property type="protein sequence ID" value="KAB1070600.1"/>
    <property type="molecule type" value="Genomic_DNA"/>
</dbReference>
<evidence type="ECO:0000313" key="2">
    <source>
        <dbReference type="Proteomes" id="UP000474159"/>
    </source>
</evidence>
<proteinExistence type="predicted"/>
<dbReference type="OrthoDB" id="7999220at2"/>
<evidence type="ECO:0000313" key="1">
    <source>
        <dbReference type="EMBL" id="KAB1070600.1"/>
    </source>
</evidence>
<dbReference type="AlphaFoldDB" id="A0A6L3SRZ7"/>
<comment type="caution">
    <text evidence="1">The sequence shown here is derived from an EMBL/GenBank/DDBJ whole genome shotgun (WGS) entry which is preliminary data.</text>
</comment>
<organism evidence="1 2">
    <name type="scientific">Methylobacterium soli</name>
    <dbReference type="NCBI Taxonomy" id="553447"/>
    <lineage>
        <taxon>Bacteria</taxon>
        <taxon>Pseudomonadati</taxon>
        <taxon>Pseudomonadota</taxon>
        <taxon>Alphaproteobacteria</taxon>
        <taxon>Hyphomicrobiales</taxon>
        <taxon>Methylobacteriaceae</taxon>
        <taxon>Methylobacterium</taxon>
    </lineage>
</organism>
<gene>
    <name evidence="1" type="ORF">F6X53_29885</name>
</gene>